<evidence type="ECO:0000256" key="2">
    <source>
        <dbReference type="ARBA" id="ARBA00023125"/>
    </source>
</evidence>
<dbReference type="InterPro" id="IPR011990">
    <property type="entry name" value="TPR-like_helical_dom_sf"/>
</dbReference>
<dbReference type="PRINTS" id="PR00038">
    <property type="entry name" value="HTHLUXR"/>
</dbReference>
<evidence type="ECO:0000259" key="4">
    <source>
        <dbReference type="PROSITE" id="PS50043"/>
    </source>
</evidence>
<dbReference type="PANTHER" id="PTHR44688:SF16">
    <property type="entry name" value="DNA-BINDING TRANSCRIPTIONAL ACTIVATOR DEVR_DOSR"/>
    <property type="match status" value="1"/>
</dbReference>
<dbReference type="Gene3D" id="1.25.40.10">
    <property type="entry name" value="Tetratricopeptide repeat domain"/>
    <property type="match status" value="1"/>
</dbReference>
<dbReference type="GO" id="GO:0003677">
    <property type="term" value="F:DNA binding"/>
    <property type="evidence" value="ECO:0007669"/>
    <property type="project" value="UniProtKB-KW"/>
</dbReference>
<dbReference type="Proteomes" id="UP000283745">
    <property type="component" value="Unassembled WGS sequence"/>
</dbReference>
<dbReference type="SMART" id="SM00421">
    <property type="entry name" value="HTH_LUXR"/>
    <property type="match status" value="1"/>
</dbReference>
<dbReference type="SUPFAM" id="SSF46894">
    <property type="entry name" value="C-terminal effector domain of the bipartite response regulators"/>
    <property type="match status" value="1"/>
</dbReference>
<dbReference type="InterPro" id="IPR059106">
    <property type="entry name" value="WHD_MalT"/>
</dbReference>
<organism evidence="5 6">
    <name type="scientific">Blautia obeum</name>
    <dbReference type="NCBI Taxonomy" id="40520"/>
    <lineage>
        <taxon>Bacteria</taxon>
        <taxon>Bacillati</taxon>
        <taxon>Bacillota</taxon>
        <taxon>Clostridia</taxon>
        <taxon>Lachnospirales</taxon>
        <taxon>Lachnospiraceae</taxon>
        <taxon>Blautia</taxon>
    </lineage>
</organism>
<dbReference type="InterPro" id="IPR027417">
    <property type="entry name" value="P-loop_NTPase"/>
</dbReference>
<protein>
    <submittedName>
        <fullName evidence="5">Helix-turn-helix transcriptional regulator</fullName>
    </submittedName>
</protein>
<sequence length="783" mass="90947">MKKNIQSVSETYICPKKAGYKFRSARKFHTPLYLYGVTGIGKTALILNNVNMKKCSYYSATTILADEINIEKKTTEHTVVIDDLQSLADSSQKEAYFEKIKELLGREDIWLILISRCPFPRWLLPLRAKYIFVEIEEEDFLFSLDEQIAYIEQFGFELPHEQHQAAWSIGGGNPLSLFFYVMENCNLERTIKRQWDYLEVHVYDQWDLQLQEFFMDVSVVEEFTVQLATMLTGRRDVEKLISQAEETGNFFEICGTNGIWRCRWPMRKSMQQRLRRRKTAEQIERLYYSAGLYYEINDQIPEALDMYEKYNDMDSISRLLTANARKNPSSGHYFELRRYYLELPDNIVENSPVLMAGLSLLQSMLMNIEESNRWYRALEKYAEEHTGSEKREARNRLLYLKIALPHTGSAGLIDIFKNADLLLRDRKAVLSEFSVTSNLPSLMNGGKDFCEWSKHDQELARGIGIPVAFVLGKYGKGLVPMALAESYLEKGQDIFEIFSLAEKGKMETDSGGKLEMFFVGVGLLAWLSVLNRDAEGAEKTLLSFRERAKKDAPNLLPNIDAFLCRVHLYMGKDVADWMSQAPDESREFCTMDRFRYLTKVRIYIQRGQYQAAYCLIQQILYYAKLMKRTYIYMEATLLLAIVQYRMNQPAWKETLQGCISRAEEYHFVRVLTREGLVLMQMLEKDKFIWQDAEYKNQVLTECRQMAEAYPFYLSEEGEEQIALSTNAVKILKLQAEGMASAAIAQSMKLSEATVKYHCRETYRKLGVKNKTAAIAEARRRKLI</sequence>
<gene>
    <name evidence="5" type="ORF">DW740_05685</name>
</gene>
<dbReference type="EMBL" id="QSKF01000003">
    <property type="protein sequence ID" value="RHE41020.1"/>
    <property type="molecule type" value="Genomic_DNA"/>
</dbReference>
<dbReference type="Pfam" id="PF00196">
    <property type="entry name" value="GerE"/>
    <property type="match status" value="1"/>
</dbReference>
<dbReference type="InterPro" id="IPR036388">
    <property type="entry name" value="WH-like_DNA-bd_sf"/>
</dbReference>
<evidence type="ECO:0000256" key="1">
    <source>
        <dbReference type="ARBA" id="ARBA00023015"/>
    </source>
</evidence>
<name>A0A414J943_9FIRM</name>
<dbReference type="RefSeq" id="WP_118050309.1">
    <property type="nucleotide sequence ID" value="NZ_CABJFK010000003.1"/>
</dbReference>
<dbReference type="PROSITE" id="PS50043">
    <property type="entry name" value="HTH_LUXR_2"/>
    <property type="match status" value="1"/>
</dbReference>
<feature type="domain" description="HTH luxR-type" evidence="4">
    <location>
        <begin position="716"/>
        <end position="781"/>
    </location>
</feature>
<keyword evidence="3" id="KW-0804">Transcription</keyword>
<dbReference type="SUPFAM" id="SSF52540">
    <property type="entry name" value="P-loop containing nucleoside triphosphate hydrolases"/>
    <property type="match status" value="1"/>
</dbReference>
<evidence type="ECO:0000256" key="3">
    <source>
        <dbReference type="ARBA" id="ARBA00023163"/>
    </source>
</evidence>
<dbReference type="Gene3D" id="3.40.50.300">
    <property type="entry name" value="P-loop containing nucleotide triphosphate hydrolases"/>
    <property type="match status" value="1"/>
</dbReference>
<dbReference type="AlphaFoldDB" id="A0A414J943"/>
<evidence type="ECO:0000313" key="6">
    <source>
        <dbReference type="Proteomes" id="UP000283745"/>
    </source>
</evidence>
<keyword evidence="1" id="KW-0805">Transcription regulation</keyword>
<dbReference type="CDD" id="cd06170">
    <property type="entry name" value="LuxR_C_like"/>
    <property type="match status" value="1"/>
</dbReference>
<comment type="caution">
    <text evidence="5">The sequence shown here is derived from an EMBL/GenBank/DDBJ whole genome shotgun (WGS) entry which is preliminary data.</text>
</comment>
<evidence type="ECO:0000313" key="5">
    <source>
        <dbReference type="EMBL" id="RHE41020.1"/>
    </source>
</evidence>
<dbReference type="Pfam" id="PF25873">
    <property type="entry name" value="WHD_MalT"/>
    <property type="match status" value="1"/>
</dbReference>
<keyword evidence="2" id="KW-0238">DNA-binding</keyword>
<dbReference type="InterPro" id="IPR016032">
    <property type="entry name" value="Sig_transdc_resp-reg_C-effctor"/>
</dbReference>
<dbReference type="InterPro" id="IPR000792">
    <property type="entry name" value="Tscrpt_reg_LuxR_C"/>
</dbReference>
<dbReference type="GO" id="GO:0006355">
    <property type="term" value="P:regulation of DNA-templated transcription"/>
    <property type="evidence" value="ECO:0007669"/>
    <property type="project" value="InterPro"/>
</dbReference>
<dbReference type="PANTHER" id="PTHR44688">
    <property type="entry name" value="DNA-BINDING TRANSCRIPTIONAL ACTIVATOR DEVR_DOSR"/>
    <property type="match status" value="1"/>
</dbReference>
<accession>A0A414J943</accession>
<proteinExistence type="predicted"/>
<reference evidence="5 6" key="1">
    <citation type="submission" date="2018-08" db="EMBL/GenBank/DDBJ databases">
        <title>A genome reference for cultivated species of the human gut microbiota.</title>
        <authorList>
            <person name="Zou Y."/>
            <person name="Xue W."/>
            <person name="Luo G."/>
        </authorList>
    </citation>
    <scope>NUCLEOTIDE SEQUENCE [LARGE SCALE GENOMIC DNA]</scope>
    <source>
        <strain evidence="5 6">AM28-23</strain>
    </source>
</reference>
<dbReference type="Gene3D" id="1.10.10.10">
    <property type="entry name" value="Winged helix-like DNA-binding domain superfamily/Winged helix DNA-binding domain"/>
    <property type="match status" value="1"/>
</dbReference>